<accession>A0A485A6F4</accession>
<reference evidence="1 2" key="1">
    <citation type="submission" date="2019-03" db="EMBL/GenBank/DDBJ databases">
        <authorList>
            <consortium name="Pathogen Informatics"/>
        </authorList>
    </citation>
    <scope>NUCLEOTIDE SEQUENCE [LARGE SCALE GENOMIC DNA]</scope>
    <source>
        <strain evidence="1 2">NCTC12993</strain>
    </source>
</reference>
<keyword evidence="2" id="KW-1185">Reference proteome</keyword>
<evidence type="ECO:0000313" key="1">
    <source>
        <dbReference type="EMBL" id="VFS57027.1"/>
    </source>
</evidence>
<sequence length="108" mass="11608">MVGVAHQCRLMRELKFGDGGCIFQPMQPMAGRQVQTAEVAKPVPEGMVAIVLRSFGARGAMMQATVYASQLGFARACNNCSSTGRIVSGASGQFSIRRRRLEITLGQT</sequence>
<dbReference type="AlphaFoldDB" id="A0A485A6F4"/>
<proteinExistence type="predicted"/>
<dbReference type="EMBL" id="CAADJD010000008">
    <property type="protein sequence ID" value="VFS57027.1"/>
    <property type="molecule type" value="Genomic_DNA"/>
</dbReference>
<evidence type="ECO:0000313" key="2">
    <source>
        <dbReference type="Proteomes" id="UP000401081"/>
    </source>
</evidence>
<dbReference type="Proteomes" id="UP000401081">
    <property type="component" value="Unassembled WGS sequence"/>
</dbReference>
<organism evidence="1 2">
    <name type="scientific">Kluyvera cryocrescens</name>
    <name type="common">Kluyvera citrophila</name>
    <dbReference type="NCBI Taxonomy" id="580"/>
    <lineage>
        <taxon>Bacteria</taxon>
        <taxon>Pseudomonadati</taxon>
        <taxon>Pseudomonadota</taxon>
        <taxon>Gammaproteobacteria</taxon>
        <taxon>Enterobacterales</taxon>
        <taxon>Enterobacteriaceae</taxon>
        <taxon>Kluyvera</taxon>
    </lineage>
</organism>
<protein>
    <submittedName>
        <fullName evidence="1">Uncharacterized protein</fullName>
    </submittedName>
</protein>
<gene>
    <name evidence="1" type="ORF">NCTC12993_00586</name>
</gene>
<name>A0A485A6F4_KLUCR</name>